<feature type="compositionally biased region" description="Polar residues" evidence="3">
    <location>
        <begin position="143"/>
        <end position="155"/>
    </location>
</feature>
<keyword evidence="1 2" id="KW-0344">Guanine-nucleotide releasing factor</keyword>
<proteinExistence type="predicted"/>
<dbReference type="Pfam" id="PF03759">
    <property type="entry name" value="PRONE"/>
    <property type="match status" value="1"/>
</dbReference>
<evidence type="ECO:0000259" key="4">
    <source>
        <dbReference type="PROSITE" id="PS51334"/>
    </source>
</evidence>
<dbReference type="InterPro" id="IPR038937">
    <property type="entry name" value="RopGEF"/>
</dbReference>
<dbReference type="AlphaFoldDB" id="A0A7J0GUP6"/>
<accession>A0A7J0GUP6</accession>
<dbReference type="Gene3D" id="1.20.58.2010">
    <property type="entry name" value="PRONE domain, subdomain 1"/>
    <property type="match status" value="1"/>
</dbReference>
<dbReference type="GO" id="GO:0005085">
    <property type="term" value="F:guanyl-nucleotide exchange factor activity"/>
    <property type="evidence" value="ECO:0007669"/>
    <property type="project" value="UniProtKB-UniRule"/>
</dbReference>
<dbReference type="PROSITE" id="PS51334">
    <property type="entry name" value="PRONE"/>
    <property type="match status" value="1"/>
</dbReference>
<evidence type="ECO:0000256" key="1">
    <source>
        <dbReference type="ARBA" id="ARBA00022658"/>
    </source>
</evidence>
<feature type="compositionally biased region" description="Basic and acidic residues" evidence="3">
    <location>
        <begin position="162"/>
        <end position="183"/>
    </location>
</feature>
<dbReference type="OrthoDB" id="1742871at2759"/>
<dbReference type="PANTHER" id="PTHR33101:SF6">
    <property type="entry name" value="ROP GUANINE NUCLEOTIDE EXCHANGE FACTOR 1"/>
    <property type="match status" value="1"/>
</dbReference>
<feature type="domain" description="PRONE" evidence="4">
    <location>
        <begin position="1"/>
        <end position="206"/>
    </location>
</feature>
<comment type="caution">
    <text evidence="5">The sequence shown here is derived from an EMBL/GenBank/DDBJ whole genome shotgun (WGS) entry which is preliminary data.</text>
</comment>
<evidence type="ECO:0000256" key="3">
    <source>
        <dbReference type="SAM" id="MobiDB-lite"/>
    </source>
</evidence>
<gene>
    <name evidence="5" type="ORF">Acr_24g0007030</name>
</gene>
<reference evidence="5 6" key="1">
    <citation type="submission" date="2019-07" db="EMBL/GenBank/DDBJ databases">
        <title>De Novo Assembly of kiwifruit Actinidia rufa.</title>
        <authorList>
            <person name="Sugita-Konishi S."/>
            <person name="Sato K."/>
            <person name="Mori E."/>
            <person name="Abe Y."/>
            <person name="Kisaki G."/>
            <person name="Hamano K."/>
            <person name="Suezawa K."/>
            <person name="Otani M."/>
            <person name="Fukuda T."/>
            <person name="Manabe T."/>
            <person name="Gomi K."/>
            <person name="Tabuchi M."/>
            <person name="Akimitsu K."/>
            <person name="Kataoka I."/>
        </authorList>
    </citation>
    <scope>NUCLEOTIDE SEQUENCE [LARGE SCALE GENOMIC DNA]</scope>
    <source>
        <strain evidence="6">cv. Fuchu</strain>
    </source>
</reference>
<protein>
    <submittedName>
        <fullName evidence="5">Rho guanyl-nucleotide exchange factor 1</fullName>
    </submittedName>
</protein>
<dbReference type="PANTHER" id="PTHR33101">
    <property type="entry name" value="ROP GUANINE NUCLEOTIDE EXCHANGE FACTOR 1"/>
    <property type="match status" value="1"/>
</dbReference>
<organism evidence="5 6">
    <name type="scientific">Actinidia rufa</name>
    <dbReference type="NCBI Taxonomy" id="165716"/>
    <lineage>
        <taxon>Eukaryota</taxon>
        <taxon>Viridiplantae</taxon>
        <taxon>Streptophyta</taxon>
        <taxon>Embryophyta</taxon>
        <taxon>Tracheophyta</taxon>
        <taxon>Spermatophyta</taxon>
        <taxon>Magnoliopsida</taxon>
        <taxon>eudicotyledons</taxon>
        <taxon>Gunneridae</taxon>
        <taxon>Pentapetalae</taxon>
        <taxon>asterids</taxon>
        <taxon>Ericales</taxon>
        <taxon>Actinidiaceae</taxon>
        <taxon>Actinidia</taxon>
    </lineage>
</organism>
<dbReference type="EMBL" id="BJWL01000024">
    <property type="protein sequence ID" value="GFZ14513.1"/>
    <property type="molecule type" value="Genomic_DNA"/>
</dbReference>
<name>A0A7J0GUP6_9ERIC</name>
<sequence length="206" mass="22839">MASRPRFDLYMNLPALKKLDAMLVSILDGFQDTEFCYVDRDIVVADANNGKVFPSAATRGRPLIRPAEKWLPCPKVPPKGLSEDARKKLQQCRDCTNQILKAAMAINSSVLARMDIPNAYLWTLPKLSIFVIAVGSGNNSPDLPQDYVNSNNSVKQEPASVGKKESGKSTKKTDKGMTAKEEAREILLREEASTRQKIMVTQRISV</sequence>
<evidence type="ECO:0000313" key="5">
    <source>
        <dbReference type="EMBL" id="GFZ14513.1"/>
    </source>
</evidence>
<dbReference type="Proteomes" id="UP000585474">
    <property type="component" value="Unassembled WGS sequence"/>
</dbReference>
<keyword evidence="6" id="KW-1185">Reference proteome</keyword>
<dbReference type="InterPro" id="IPR005512">
    <property type="entry name" value="PRONE_dom"/>
</dbReference>
<feature type="region of interest" description="Disordered" evidence="3">
    <location>
        <begin position="143"/>
        <end position="183"/>
    </location>
</feature>
<evidence type="ECO:0000256" key="2">
    <source>
        <dbReference type="PROSITE-ProRule" id="PRU00663"/>
    </source>
</evidence>
<evidence type="ECO:0000313" key="6">
    <source>
        <dbReference type="Proteomes" id="UP000585474"/>
    </source>
</evidence>